<dbReference type="SUPFAM" id="SSF46785">
    <property type="entry name" value="Winged helix' DNA-binding domain"/>
    <property type="match status" value="1"/>
</dbReference>
<name>A0ABD5SMM9_9EURY</name>
<dbReference type="PRINTS" id="PR00033">
    <property type="entry name" value="HTHASNC"/>
</dbReference>
<reference evidence="5 6" key="1">
    <citation type="journal article" date="2019" name="Int. J. Syst. Evol. Microbiol.">
        <title>The Global Catalogue of Microorganisms (GCM) 10K type strain sequencing project: providing services to taxonomists for standard genome sequencing and annotation.</title>
        <authorList>
            <consortium name="The Broad Institute Genomics Platform"/>
            <consortium name="The Broad Institute Genome Sequencing Center for Infectious Disease"/>
            <person name="Wu L."/>
            <person name="Ma J."/>
        </authorList>
    </citation>
    <scope>NUCLEOTIDE SEQUENCE [LARGE SCALE GENOMIC DNA]</scope>
    <source>
        <strain evidence="5 6">LMG 29247</strain>
    </source>
</reference>
<dbReference type="AlphaFoldDB" id="A0ABD5SMM9"/>
<dbReference type="GO" id="GO:0003677">
    <property type="term" value="F:DNA binding"/>
    <property type="evidence" value="ECO:0007669"/>
    <property type="project" value="UniProtKB-KW"/>
</dbReference>
<evidence type="ECO:0000256" key="2">
    <source>
        <dbReference type="ARBA" id="ARBA00023125"/>
    </source>
</evidence>
<dbReference type="InterPro" id="IPR036390">
    <property type="entry name" value="WH_DNA-bd_sf"/>
</dbReference>
<dbReference type="PROSITE" id="PS00519">
    <property type="entry name" value="HTH_ASNC_1"/>
    <property type="match status" value="1"/>
</dbReference>
<evidence type="ECO:0000313" key="6">
    <source>
        <dbReference type="Proteomes" id="UP001596383"/>
    </source>
</evidence>
<dbReference type="InterPro" id="IPR011991">
    <property type="entry name" value="ArsR-like_HTH"/>
</dbReference>
<dbReference type="PROSITE" id="PS50956">
    <property type="entry name" value="HTH_ASNC_2"/>
    <property type="match status" value="1"/>
</dbReference>
<evidence type="ECO:0000256" key="3">
    <source>
        <dbReference type="ARBA" id="ARBA00023163"/>
    </source>
</evidence>
<evidence type="ECO:0000259" key="4">
    <source>
        <dbReference type="PROSITE" id="PS50956"/>
    </source>
</evidence>
<dbReference type="PANTHER" id="PTHR30154">
    <property type="entry name" value="LEUCINE-RESPONSIVE REGULATORY PROTEIN"/>
    <property type="match status" value="1"/>
</dbReference>
<dbReference type="Gene3D" id="1.10.10.10">
    <property type="entry name" value="Winged helix-like DNA-binding domain superfamily/Winged helix DNA-binding domain"/>
    <property type="match status" value="1"/>
</dbReference>
<evidence type="ECO:0000313" key="5">
    <source>
        <dbReference type="EMBL" id="MFC6765785.1"/>
    </source>
</evidence>
<dbReference type="RefSeq" id="WP_273738794.1">
    <property type="nucleotide sequence ID" value="NZ_JAQIVI010000186.1"/>
</dbReference>
<dbReference type="CDD" id="cd00090">
    <property type="entry name" value="HTH_ARSR"/>
    <property type="match status" value="1"/>
</dbReference>
<accession>A0ABD5SMM9</accession>
<organism evidence="5 6">
    <name type="scientific">Natrinema soli</name>
    <dbReference type="NCBI Taxonomy" id="1930624"/>
    <lineage>
        <taxon>Archaea</taxon>
        <taxon>Methanobacteriati</taxon>
        <taxon>Methanobacteriota</taxon>
        <taxon>Stenosarchaea group</taxon>
        <taxon>Halobacteria</taxon>
        <taxon>Halobacteriales</taxon>
        <taxon>Natrialbaceae</taxon>
        <taxon>Natrinema</taxon>
    </lineage>
</organism>
<comment type="caution">
    <text evidence="5">The sequence shown here is derived from an EMBL/GenBank/DDBJ whole genome shotgun (WGS) entry which is preliminary data.</text>
</comment>
<dbReference type="InterPro" id="IPR019885">
    <property type="entry name" value="Tscrpt_reg_HTH_AsnC-type_CS"/>
</dbReference>
<keyword evidence="6" id="KW-1185">Reference proteome</keyword>
<dbReference type="InterPro" id="IPR036388">
    <property type="entry name" value="WH-like_DNA-bd_sf"/>
</dbReference>
<keyword evidence="3" id="KW-0804">Transcription</keyword>
<sequence>MDVELDDTDKGILYLLQKDARRITTQEMGEQVGVSASTVRNRIERLENEGIIRGYYPDVDYDKAGLQLYVEIICSAPNPEREQLATDARGVSGVIAIREVLNGTENIQIDAVGTNSDDVARITDELSEIGLSVANTKIIKETFTQPFNHFGQQFVEDDTFE</sequence>
<gene>
    <name evidence="5" type="ORF">ACFQE6_12520</name>
</gene>
<dbReference type="InterPro" id="IPR019888">
    <property type="entry name" value="Tscrpt_reg_AsnC-like"/>
</dbReference>
<dbReference type="PANTHER" id="PTHR30154:SF34">
    <property type="entry name" value="TRANSCRIPTIONAL REGULATOR AZLB"/>
    <property type="match status" value="1"/>
</dbReference>
<feature type="domain" description="HTH asnC-type" evidence="4">
    <location>
        <begin position="5"/>
        <end position="67"/>
    </location>
</feature>
<keyword evidence="2" id="KW-0238">DNA-binding</keyword>
<evidence type="ECO:0000256" key="1">
    <source>
        <dbReference type="ARBA" id="ARBA00023015"/>
    </source>
</evidence>
<dbReference type="Pfam" id="PF13412">
    <property type="entry name" value="HTH_24"/>
    <property type="match status" value="1"/>
</dbReference>
<dbReference type="EMBL" id="JBHSWV010000186">
    <property type="protein sequence ID" value="MFC6765785.1"/>
    <property type="molecule type" value="Genomic_DNA"/>
</dbReference>
<proteinExistence type="predicted"/>
<keyword evidence="1" id="KW-0805">Transcription regulation</keyword>
<dbReference type="SMART" id="SM00344">
    <property type="entry name" value="HTH_ASNC"/>
    <property type="match status" value="1"/>
</dbReference>
<protein>
    <submittedName>
        <fullName evidence="5">Lrp/AsnC family transcriptional regulator</fullName>
    </submittedName>
</protein>
<dbReference type="InterPro" id="IPR000485">
    <property type="entry name" value="AsnC-type_HTH_dom"/>
</dbReference>
<dbReference type="Proteomes" id="UP001596383">
    <property type="component" value="Unassembled WGS sequence"/>
</dbReference>